<feature type="compositionally biased region" description="Low complexity" evidence="3">
    <location>
        <begin position="251"/>
        <end position="270"/>
    </location>
</feature>
<feature type="compositionally biased region" description="Low complexity" evidence="3">
    <location>
        <begin position="311"/>
        <end position="320"/>
    </location>
</feature>
<feature type="region of interest" description="Disordered" evidence="3">
    <location>
        <begin position="230"/>
        <end position="333"/>
    </location>
</feature>
<comment type="caution">
    <text evidence="4">The sequence shown here is derived from an EMBL/GenBank/DDBJ whole genome shotgun (WGS) entry which is preliminary data.</text>
</comment>
<evidence type="ECO:0000256" key="3">
    <source>
        <dbReference type="SAM" id="MobiDB-lite"/>
    </source>
</evidence>
<dbReference type="InterPro" id="IPR008555">
    <property type="entry name" value="SIKE"/>
</dbReference>
<gene>
    <name evidence="4" type="ORF">EV702DRAFT_1128061</name>
</gene>
<dbReference type="OrthoDB" id="21214at2759"/>
<reference evidence="4" key="1">
    <citation type="journal article" date="2020" name="New Phytol.">
        <title>Comparative genomics reveals dynamic genome evolution in host specialist ectomycorrhizal fungi.</title>
        <authorList>
            <person name="Lofgren L.A."/>
            <person name="Nguyen N.H."/>
            <person name="Vilgalys R."/>
            <person name="Ruytinx J."/>
            <person name="Liao H.L."/>
            <person name="Branco S."/>
            <person name="Kuo A."/>
            <person name="LaButti K."/>
            <person name="Lipzen A."/>
            <person name="Andreopoulos W."/>
            <person name="Pangilinan J."/>
            <person name="Riley R."/>
            <person name="Hundley H."/>
            <person name="Na H."/>
            <person name="Barry K."/>
            <person name="Grigoriev I.V."/>
            <person name="Stajich J.E."/>
            <person name="Kennedy P.G."/>
        </authorList>
    </citation>
    <scope>NUCLEOTIDE SEQUENCE</scope>
    <source>
        <strain evidence="4">DOB743</strain>
    </source>
</reference>
<dbReference type="AlphaFoldDB" id="A0A9P6ZNZ7"/>
<dbReference type="PANTHER" id="PTHR39472:SF1">
    <property type="entry name" value="EXPRESSED PROTEIN"/>
    <property type="match status" value="1"/>
</dbReference>
<dbReference type="PANTHER" id="PTHR39472">
    <property type="entry name" value="EXPRESSED PROTEIN"/>
    <property type="match status" value="1"/>
</dbReference>
<accession>A0A9P6ZNZ7</accession>
<protein>
    <submittedName>
        <fullName evidence="4">Uncharacterized protein</fullName>
    </submittedName>
</protein>
<evidence type="ECO:0000256" key="1">
    <source>
        <dbReference type="ARBA" id="ARBA00005537"/>
    </source>
</evidence>
<keyword evidence="2" id="KW-0175">Coiled coil</keyword>
<name>A0A9P6ZNZ7_9AGAM</name>
<evidence type="ECO:0000256" key="2">
    <source>
        <dbReference type="ARBA" id="ARBA00023054"/>
    </source>
</evidence>
<feature type="compositionally biased region" description="Pro residues" evidence="3">
    <location>
        <begin position="301"/>
        <end position="310"/>
    </location>
</feature>
<evidence type="ECO:0000313" key="4">
    <source>
        <dbReference type="EMBL" id="KAG1774049.1"/>
    </source>
</evidence>
<keyword evidence="5" id="KW-1185">Reference proteome</keyword>
<dbReference type="Proteomes" id="UP000714275">
    <property type="component" value="Unassembled WGS sequence"/>
</dbReference>
<comment type="similarity">
    <text evidence="1">Belongs to the SIKE family.</text>
</comment>
<dbReference type="Pfam" id="PF05769">
    <property type="entry name" value="SIKE"/>
    <property type="match status" value="1"/>
</dbReference>
<organism evidence="4 5">
    <name type="scientific">Suillus placidus</name>
    <dbReference type="NCBI Taxonomy" id="48579"/>
    <lineage>
        <taxon>Eukaryota</taxon>
        <taxon>Fungi</taxon>
        <taxon>Dikarya</taxon>
        <taxon>Basidiomycota</taxon>
        <taxon>Agaricomycotina</taxon>
        <taxon>Agaricomycetes</taxon>
        <taxon>Agaricomycetidae</taxon>
        <taxon>Boletales</taxon>
        <taxon>Suillineae</taxon>
        <taxon>Suillaceae</taxon>
        <taxon>Suillus</taxon>
    </lineage>
</organism>
<proteinExistence type="inferred from homology"/>
<evidence type="ECO:0000313" key="5">
    <source>
        <dbReference type="Proteomes" id="UP000714275"/>
    </source>
</evidence>
<dbReference type="EMBL" id="JABBWD010000045">
    <property type="protein sequence ID" value="KAG1774049.1"/>
    <property type="molecule type" value="Genomic_DNA"/>
</dbReference>
<sequence>MIMDNDILRAWLLIHELSDQLAHNQKISNTINSQAASIKDQAVHASSGFALRRFNTDISKEIFDSELERMNAQFIIENQTLLHENKQFSILLKEYESTMETIMSKFRNHALAAQQHELTLTRHYEGLLMACDSQNQYADLTTETKTAVGLQRLAHTLRALHRSMSGEEPELNDDGTQDSPIDITALLQTLDQQAESEIRDDWALEREIEISRLEKENQELRKMLGIDPASLSEKGITPDLEREESGRISTSLSVASRMRSGSSSSGSRISPWAFDIDVPQERESNPWSGWESQPQQQPQQQPLPPPPQPQRPQTQQRIQPQHPPQLGSGLRMQDPIYSNQLPYAKTMRRPANLFSPNPGPAPPVSVGSSVGWAQSTPSKLDRWTSPNIADFNHYTPVSSMTYELTALTWNCKLHVSSNVQFANVGQPFCHRLGEQVNFITITRLSV</sequence>